<reference evidence="1 2" key="1">
    <citation type="submission" date="2015-02" db="EMBL/GenBank/DDBJ databases">
        <title>Nostoc linckia genome annotation.</title>
        <authorList>
            <person name="Zhou Z."/>
        </authorList>
    </citation>
    <scope>NUCLEOTIDE SEQUENCE [LARGE SCALE GENOMIC DNA]</scope>
    <source>
        <strain evidence="2">z8</strain>
    </source>
</reference>
<protein>
    <submittedName>
        <fullName evidence="1">Uncharacterized protein</fullName>
    </submittedName>
</protein>
<accession>A0A9Q6EM59</accession>
<comment type="caution">
    <text evidence="1">The sequence shown here is derived from an EMBL/GenBank/DDBJ whole genome shotgun (WGS) entry which is preliminary data.</text>
</comment>
<sequence>MNLIINSSLNISRYLVSRRKPGISNKNLEKCQIHFDIQGQEAGDYIKNILSQDRPCMISRLGSTELDTILVYLNIIDKSSFLLKSIRYINGDWGWFWWDELVKKKITNLSGFFPSDETNLNRFCELMIRDIKNIDVLGSWLEAEQQFSQILPNTINATRVSLTDLEPYRHQRPWSEVLEGKTVLVIHPFEESIKQQYKKRHLLFADHRVLPEFELKTMPAVQSIAGNSVDFPTWFDALNFMCDRISNIDFDIAIIGAGAYGLPLAAFIKNIGKKAIHLGGGTQILFGIRGARWDERPYYQELFNEHWVHPLSSEKPATVNNFVQYHGSENGCYW</sequence>
<dbReference type="InterPro" id="IPR036188">
    <property type="entry name" value="FAD/NAD-bd_sf"/>
</dbReference>
<evidence type="ECO:0000313" key="1">
    <source>
        <dbReference type="EMBL" id="PHK05246.1"/>
    </source>
</evidence>
<dbReference type="EMBL" id="LAHD01000017">
    <property type="protein sequence ID" value="PHK05246.1"/>
    <property type="molecule type" value="Genomic_DNA"/>
</dbReference>
<dbReference type="GeneID" id="57095725"/>
<name>A0A9Q6EM59_NOSLI</name>
<dbReference type="AlphaFoldDB" id="A0A9Q6EM59"/>
<dbReference type="SUPFAM" id="SSF51905">
    <property type="entry name" value="FAD/NAD(P)-binding domain"/>
    <property type="match status" value="1"/>
</dbReference>
<proteinExistence type="predicted"/>
<dbReference type="Proteomes" id="UP000222310">
    <property type="component" value="Unassembled WGS sequence"/>
</dbReference>
<evidence type="ECO:0000313" key="2">
    <source>
        <dbReference type="Proteomes" id="UP000222310"/>
    </source>
</evidence>
<organism evidence="1 2">
    <name type="scientific">Nostoc linckia z8</name>
    <dbReference type="NCBI Taxonomy" id="1628746"/>
    <lineage>
        <taxon>Bacteria</taxon>
        <taxon>Bacillati</taxon>
        <taxon>Cyanobacteriota</taxon>
        <taxon>Cyanophyceae</taxon>
        <taxon>Nostocales</taxon>
        <taxon>Nostocaceae</taxon>
        <taxon>Nostoc</taxon>
    </lineage>
</organism>
<dbReference type="RefSeq" id="WP_099069548.1">
    <property type="nucleotide sequence ID" value="NZ_LAHD01000017.1"/>
</dbReference>
<gene>
    <name evidence="1" type="ORF">VF08_08640</name>
</gene>